<keyword evidence="2" id="KW-1185">Reference proteome</keyword>
<reference evidence="1" key="1">
    <citation type="submission" date="2021-10" db="EMBL/GenBank/DDBJ databases">
        <title>Streptomyces nigrumlapis sp.nov.,an antimicrobial producing actinobacterium isolated from Black Gobi rocks.</title>
        <authorList>
            <person name="Wen Y."/>
            <person name="Zhang W."/>
            <person name="Liu X.G."/>
        </authorList>
    </citation>
    <scope>NUCLEOTIDE SEQUENCE</scope>
    <source>
        <strain evidence="1">ST13-2-2</strain>
    </source>
</reference>
<organism evidence="1 2">
    <name type="scientific">Streptomyces halobius</name>
    <dbReference type="NCBI Taxonomy" id="2879846"/>
    <lineage>
        <taxon>Bacteria</taxon>
        <taxon>Bacillati</taxon>
        <taxon>Actinomycetota</taxon>
        <taxon>Actinomycetes</taxon>
        <taxon>Kitasatosporales</taxon>
        <taxon>Streptomycetaceae</taxon>
        <taxon>Streptomyces</taxon>
    </lineage>
</organism>
<dbReference type="Proteomes" id="UP000830115">
    <property type="component" value="Chromosome"/>
</dbReference>
<protein>
    <submittedName>
        <fullName evidence="1">Uncharacterized protein</fullName>
    </submittedName>
</protein>
<evidence type="ECO:0000313" key="2">
    <source>
        <dbReference type="Proteomes" id="UP000830115"/>
    </source>
</evidence>
<gene>
    <name evidence="1" type="ORF">K9S39_06165</name>
</gene>
<dbReference type="EMBL" id="CP086322">
    <property type="protein sequence ID" value="UQA91504.1"/>
    <property type="molecule type" value="Genomic_DNA"/>
</dbReference>
<name>A0ABY4M156_9ACTN</name>
<sequence>MTDARPAIEVTALRGRVTGRTGLPAGSLKPDMSKQCKRTIAVTALAAIPFVLTTTTASAQEQEREVLGHVSKVTNKVENLKTVKDVEKNLLGSFQNRVVDA</sequence>
<dbReference type="RefSeq" id="WP_248862329.1">
    <property type="nucleotide sequence ID" value="NZ_CP086322.1"/>
</dbReference>
<evidence type="ECO:0000313" key="1">
    <source>
        <dbReference type="EMBL" id="UQA91504.1"/>
    </source>
</evidence>
<accession>A0ABY4M156</accession>
<proteinExistence type="predicted"/>